<organism evidence="11 12">
    <name type="scientific">Actinopolymorpha cephalotaxi</name>
    <dbReference type="NCBI Taxonomy" id="504797"/>
    <lineage>
        <taxon>Bacteria</taxon>
        <taxon>Bacillati</taxon>
        <taxon>Actinomycetota</taxon>
        <taxon>Actinomycetes</taxon>
        <taxon>Propionibacteriales</taxon>
        <taxon>Actinopolymorphaceae</taxon>
        <taxon>Actinopolymorpha</taxon>
    </lineage>
</organism>
<feature type="compositionally biased region" description="Low complexity" evidence="7">
    <location>
        <begin position="347"/>
        <end position="362"/>
    </location>
</feature>
<protein>
    <recommendedName>
        <fullName evidence="6">Dihydrolipoamide acetyltransferase component of pyruvate dehydrogenase complex</fullName>
        <ecNumber evidence="6">2.3.1.-</ecNumber>
    </recommendedName>
</protein>
<accession>A0A1I2QV42</accession>
<dbReference type="FunFam" id="3.30.559.10:FF:000007">
    <property type="entry name" value="Dihydrolipoamide acetyltransferase component of pyruvate dehydrogenase complex"/>
    <property type="match status" value="1"/>
</dbReference>
<dbReference type="Pfam" id="PF02817">
    <property type="entry name" value="E3_binding"/>
    <property type="match status" value="1"/>
</dbReference>
<keyword evidence="5 6" id="KW-0012">Acyltransferase</keyword>
<reference evidence="11 12" key="1">
    <citation type="submission" date="2016-10" db="EMBL/GenBank/DDBJ databases">
        <authorList>
            <person name="de Groot N.N."/>
        </authorList>
    </citation>
    <scope>NUCLEOTIDE SEQUENCE [LARGE SCALE GENOMIC DNA]</scope>
    <source>
        <strain evidence="11 12">CPCC 202808</strain>
    </source>
</reference>
<dbReference type="Proteomes" id="UP000199052">
    <property type="component" value="Unassembled WGS sequence"/>
</dbReference>
<dbReference type="PANTHER" id="PTHR43178">
    <property type="entry name" value="DIHYDROLIPOAMIDE ACETYLTRANSFERASE COMPONENT OF PYRUVATE DEHYDROGENASE COMPLEX"/>
    <property type="match status" value="1"/>
</dbReference>
<dbReference type="Gene3D" id="2.40.50.100">
    <property type="match status" value="2"/>
</dbReference>
<dbReference type="GO" id="GO:0005737">
    <property type="term" value="C:cytoplasm"/>
    <property type="evidence" value="ECO:0007669"/>
    <property type="project" value="TreeGrafter"/>
</dbReference>
<dbReference type="SUPFAM" id="SSF47005">
    <property type="entry name" value="Peripheral subunit-binding domain of 2-oxo acid dehydrogenase complex"/>
    <property type="match status" value="1"/>
</dbReference>
<sequence>MPVSVTLPALGESVTEGTVTRWLKQVGETVQADEPLLEVSTDKVDTEIPAPSAGVLLQITVGEDETVEVGAELAVIGSEGEQAEDGGADDSAQAEQESEQEPAQEEEPAEDAAAQEQEEPAPASANASDGGSAEGTSVTLPALGESVTEGTVTRWLKQVGDKVEVDEPLLEVSTDKVDTEIPAPSAGTLVQITVAEDETVEVGAELGVISSGAAAAPRHAAPKPTEPEQAEEKPAQKAEPEPKPEQKAEPKPEAKPEPRREPEQPAARQEPARPAAQKPAATDEGSAAYVTPLVRKLAAEHQVDLSSVSGTGVGGRIRKQDVLDAAKARQEAEKATSQQAESAEGLPGAAPAVQSAPAQPSPLRGTTEKLSRPRKVIAQRVHESLQNTAQLTTVVEVDVTAIARIRDRAKRGFQQREGIKLSFLPFFAKAALEALKEHPKLNASLDLDKGEVTYHANENLVIAVDTERGLMVPVIHDAGDLNVTGLAKRITDLAERTRTNKITPNEISGGTFTITNTGSRGALFDTPIFFQPQVAILGTGSVVKRPVVVDTPLGETIAIRHMVYLALSYDHRLIDGADAARFLVAVKTRLEDGSVAAEFSS</sequence>
<evidence type="ECO:0000256" key="6">
    <source>
        <dbReference type="RuleBase" id="RU003423"/>
    </source>
</evidence>
<feature type="compositionally biased region" description="Low complexity" evidence="7">
    <location>
        <begin position="264"/>
        <end position="280"/>
    </location>
</feature>
<evidence type="ECO:0000256" key="3">
    <source>
        <dbReference type="ARBA" id="ARBA00022679"/>
    </source>
</evidence>
<evidence type="ECO:0000259" key="9">
    <source>
        <dbReference type="PROSITE" id="PS51826"/>
    </source>
</evidence>
<dbReference type="InterPro" id="IPR004167">
    <property type="entry name" value="PSBD"/>
</dbReference>
<feature type="domain" description="Lipoyl-binding" evidence="8">
    <location>
        <begin position="2"/>
        <end position="77"/>
    </location>
</feature>
<dbReference type="InterPro" id="IPR023213">
    <property type="entry name" value="CAT-like_dom_sf"/>
</dbReference>
<dbReference type="OrthoDB" id="9805770at2"/>
<feature type="compositionally biased region" description="Basic and acidic residues" evidence="7">
    <location>
        <begin position="324"/>
        <end position="334"/>
    </location>
</feature>
<evidence type="ECO:0000256" key="2">
    <source>
        <dbReference type="ARBA" id="ARBA00007317"/>
    </source>
</evidence>
<evidence type="ECO:0000259" key="8">
    <source>
        <dbReference type="PROSITE" id="PS50968"/>
    </source>
</evidence>
<dbReference type="EMBL" id="FOOI01000005">
    <property type="protein sequence ID" value="SFG30127.1"/>
    <property type="molecule type" value="Genomic_DNA"/>
</dbReference>
<dbReference type="SUPFAM" id="SSF51230">
    <property type="entry name" value="Single hybrid motif"/>
    <property type="match status" value="2"/>
</dbReference>
<evidence type="ECO:0000256" key="7">
    <source>
        <dbReference type="SAM" id="MobiDB-lite"/>
    </source>
</evidence>
<evidence type="ECO:0000256" key="1">
    <source>
        <dbReference type="ARBA" id="ARBA00001938"/>
    </source>
</evidence>
<comment type="cofactor">
    <cofactor evidence="1 6">
        <name>(R)-lipoate</name>
        <dbReference type="ChEBI" id="CHEBI:83088"/>
    </cofactor>
</comment>
<feature type="compositionally biased region" description="Low complexity" evidence="7">
    <location>
        <begin position="213"/>
        <end position="223"/>
    </location>
</feature>
<dbReference type="GO" id="GO:0031405">
    <property type="term" value="F:lipoic acid binding"/>
    <property type="evidence" value="ECO:0007669"/>
    <property type="project" value="TreeGrafter"/>
</dbReference>
<dbReference type="PANTHER" id="PTHR43178:SF5">
    <property type="entry name" value="LIPOAMIDE ACYLTRANSFERASE COMPONENT OF BRANCHED-CHAIN ALPHA-KETO ACID DEHYDROGENASE COMPLEX, MITOCHONDRIAL"/>
    <property type="match status" value="1"/>
</dbReference>
<feature type="region of interest" description="Disordered" evidence="7">
    <location>
        <begin position="211"/>
        <end position="287"/>
    </location>
</feature>
<dbReference type="EMBL" id="JACBZA010000001">
    <property type="protein sequence ID" value="NYH82556.1"/>
    <property type="molecule type" value="Genomic_DNA"/>
</dbReference>
<evidence type="ECO:0000313" key="13">
    <source>
        <dbReference type="Proteomes" id="UP000533017"/>
    </source>
</evidence>
<dbReference type="SUPFAM" id="SSF52777">
    <property type="entry name" value="CoA-dependent acyltransferases"/>
    <property type="match status" value="1"/>
</dbReference>
<dbReference type="PROSITE" id="PS50968">
    <property type="entry name" value="BIOTINYL_LIPOYL"/>
    <property type="match status" value="2"/>
</dbReference>
<keyword evidence="13" id="KW-1185">Reference proteome</keyword>
<feature type="domain" description="Lipoyl-binding" evidence="8">
    <location>
        <begin position="135"/>
        <end position="210"/>
    </location>
</feature>
<dbReference type="InterPro" id="IPR011053">
    <property type="entry name" value="Single_hybrid_motif"/>
</dbReference>
<dbReference type="Gene3D" id="3.30.559.10">
    <property type="entry name" value="Chloramphenicol acetyltransferase-like domain"/>
    <property type="match status" value="1"/>
</dbReference>
<comment type="similarity">
    <text evidence="2 6">Belongs to the 2-oxoacid dehydrogenase family.</text>
</comment>
<dbReference type="Proteomes" id="UP000533017">
    <property type="component" value="Unassembled WGS sequence"/>
</dbReference>
<feature type="compositionally biased region" description="Low complexity" evidence="7">
    <location>
        <begin position="111"/>
        <end position="129"/>
    </location>
</feature>
<dbReference type="InterPro" id="IPR036625">
    <property type="entry name" value="E3-bd_dom_sf"/>
</dbReference>
<dbReference type="AlphaFoldDB" id="A0A1I2QV42"/>
<dbReference type="STRING" id="504797.SAMN05421678_10537"/>
<dbReference type="InterPro" id="IPR000089">
    <property type="entry name" value="Biotin_lipoyl"/>
</dbReference>
<dbReference type="InterPro" id="IPR014276">
    <property type="entry name" value="2-oxoglutarate_DH_E2"/>
</dbReference>
<dbReference type="PROSITE" id="PS51826">
    <property type="entry name" value="PSBD"/>
    <property type="match status" value="1"/>
</dbReference>
<feature type="compositionally biased region" description="Basic and acidic residues" evidence="7">
    <location>
        <begin position="230"/>
        <end position="263"/>
    </location>
</feature>
<dbReference type="Gene3D" id="4.10.320.10">
    <property type="entry name" value="E3-binding domain"/>
    <property type="match status" value="1"/>
</dbReference>
<dbReference type="InterPro" id="IPR050743">
    <property type="entry name" value="2-oxoacid_DH_E2_comp"/>
</dbReference>
<feature type="domain" description="Peripheral subunit-binding (PSBD)" evidence="9">
    <location>
        <begin position="289"/>
        <end position="326"/>
    </location>
</feature>
<feature type="region of interest" description="Disordered" evidence="7">
    <location>
        <begin position="324"/>
        <end position="372"/>
    </location>
</feature>
<reference evidence="10 13" key="2">
    <citation type="submission" date="2020-07" db="EMBL/GenBank/DDBJ databases">
        <title>Sequencing the genomes of 1000 actinobacteria strains.</title>
        <authorList>
            <person name="Klenk H.-P."/>
        </authorList>
    </citation>
    <scope>NUCLEOTIDE SEQUENCE [LARGE SCALE GENOMIC DNA]</scope>
    <source>
        <strain evidence="10 13">DSM 45117</strain>
    </source>
</reference>
<keyword evidence="4 6" id="KW-0450">Lipoyl</keyword>
<feature type="compositionally biased region" description="Acidic residues" evidence="7">
    <location>
        <begin position="96"/>
        <end position="110"/>
    </location>
</feature>
<evidence type="ECO:0000256" key="4">
    <source>
        <dbReference type="ARBA" id="ARBA00022823"/>
    </source>
</evidence>
<dbReference type="Pfam" id="PF00198">
    <property type="entry name" value="2-oxoacid_dh"/>
    <property type="match status" value="1"/>
</dbReference>
<dbReference type="NCBIfam" id="TIGR02927">
    <property type="entry name" value="SucB_Actino"/>
    <property type="match status" value="1"/>
</dbReference>
<evidence type="ECO:0000313" key="11">
    <source>
        <dbReference type="EMBL" id="SFG30127.1"/>
    </source>
</evidence>
<dbReference type="EC" id="2.3.1.-" evidence="6"/>
<dbReference type="PROSITE" id="PS00189">
    <property type="entry name" value="LIPOYL"/>
    <property type="match status" value="2"/>
</dbReference>
<dbReference type="InterPro" id="IPR003016">
    <property type="entry name" value="2-oxoA_DH_lipoyl-BS"/>
</dbReference>
<evidence type="ECO:0000256" key="5">
    <source>
        <dbReference type="ARBA" id="ARBA00023315"/>
    </source>
</evidence>
<dbReference type="CDD" id="cd06849">
    <property type="entry name" value="lipoyl_domain"/>
    <property type="match status" value="2"/>
</dbReference>
<dbReference type="RefSeq" id="WP_092882924.1">
    <property type="nucleotide sequence ID" value="NZ_FOOI01000005.1"/>
</dbReference>
<evidence type="ECO:0000313" key="10">
    <source>
        <dbReference type="EMBL" id="NYH82556.1"/>
    </source>
</evidence>
<name>A0A1I2QV42_9ACTN</name>
<proteinExistence type="inferred from homology"/>
<dbReference type="InterPro" id="IPR001078">
    <property type="entry name" value="2-oxoacid_DH_actylTfrase"/>
</dbReference>
<evidence type="ECO:0000313" key="12">
    <source>
        <dbReference type="Proteomes" id="UP000199052"/>
    </source>
</evidence>
<dbReference type="Pfam" id="PF00364">
    <property type="entry name" value="Biotin_lipoyl"/>
    <property type="match status" value="2"/>
</dbReference>
<keyword evidence="3 6" id="KW-0808">Transferase</keyword>
<dbReference type="GO" id="GO:0016407">
    <property type="term" value="F:acetyltransferase activity"/>
    <property type="evidence" value="ECO:0007669"/>
    <property type="project" value="TreeGrafter"/>
</dbReference>
<feature type="region of interest" description="Disordered" evidence="7">
    <location>
        <begin position="78"/>
        <end position="151"/>
    </location>
</feature>
<gene>
    <name evidence="10" type="ORF">FHR37_001407</name>
    <name evidence="11" type="ORF">SAMN05421678_10537</name>
</gene>